<reference evidence="1 2" key="1">
    <citation type="submission" date="2018-06" db="EMBL/GenBank/DDBJ databases">
        <title>Comparative genomics reveals the genomic features of Rhizophagus irregularis, R. cerebriforme, R. diaphanum and Gigaspora rosea, and their symbiotic lifestyle signature.</title>
        <authorList>
            <person name="Morin E."/>
            <person name="San Clemente H."/>
            <person name="Chen E.C.H."/>
            <person name="De La Providencia I."/>
            <person name="Hainaut M."/>
            <person name="Kuo A."/>
            <person name="Kohler A."/>
            <person name="Murat C."/>
            <person name="Tang N."/>
            <person name="Roy S."/>
            <person name="Loubradou J."/>
            <person name="Henrissat B."/>
            <person name="Grigoriev I.V."/>
            <person name="Corradi N."/>
            <person name="Roux C."/>
            <person name="Martin F.M."/>
        </authorList>
    </citation>
    <scope>NUCLEOTIDE SEQUENCE [LARGE SCALE GENOMIC DNA]</scope>
    <source>
        <strain evidence="1 2">DAOM 227022</strain>
    </source>
</reference>
<dbReference type="InterPro" id="IPR013761">
    <property type="entry name" value="SAM/pointed_sf"/>
</dbReference>
<evidence type="ECO:0000313" key="1">
    <source>
        <dbReference type="EMBL" id="RIA85889.1"/>
    </source>
</evidence>
<dbReference type="OrthoDB" id="2390206at2759"/>
<proteinExistence type="predicted"/>
<accession>A0A397SLW6</accession>
<gene>
    <name evidence="1" type="ORF">C1645_780895</name>
</gene>
<dbReference type="Gene3D" id="1.10.150.50">
    <property type="entry name" value="Transcription Factor, Ets-1"/>
    <property type="match status" value="1"/>
</dbReference>
<dbReference type="EMBL" id="QKYT01000398">
    <property type="protein sequence ID" value="RIA85889.1"/>
    <property type="molecule type" value="Genomic_DNA"/>
</dbReference>
<evidence type="ECO:0000313" key="2">
    <source>
        <dbReference type="Proteomes" id="UP000265703"/>
    </source>
</evidence>
<organism evidence="1 2">
    <name type="scientific">Glomus cerebriforme</name>
    <dbReference type="NCBI Taxonomy" id="658196"/>
    <lineage>
        <taxon>Eukaryota</taxon>
        <taxon>Fungi</taxon>
        <taxon>Fungi incertae sedis</taxon>
        <taxon>Mucoromycota</taxon>
        <taxon>Glomeromycotina</taxon>
        <taxon>Glomeromycetes</taxon>
        <taxon>Glomerales</taxon>
        <taxon>Glomeraceae</taxon>
        <taxon>Glomus</taxon>
    </lineage>
</organism>
<name>A0A397SLW6_9GLOM</name>
<sequence length="259" mass="30025">MGIEINIYQSRKWIFIFIFETMSSSLSTNVKGWSLENIIAHIKKEKGASFIEENEIKTKFGKQKVNGMSFLRLTEEKLTRDPGPFKLLYGPAEEIMQIVEKLKDPTEDLINEFGKMSTSDVPEESDISRIAGESAKISLHQLYTGQYTDRYIKEDDLLCYEKYFKSINLTVTRWCKIKEIDNKGKIIVVSSINNKDTFDSLNDLESSILEEYKLYNNLDQSLPGSKKAHVYTFVMRKLGSVFDLRKKYLKEHPTARKED</sequence>
<comment type="caution">
    <text evidence="1">The sequence shown here is derived from an EMBL/GenBank/DDBJ whole genome shotgun (WGS) entry which is preliminary data.</text>
</comment>
<dbReference type="AlphaFoldDB" id="A0A397SLW6"/>
<dbReference type="Proteomes" id="UP000265703">
    <property type="component" value="Unassembled WGS sequence"/>
</dbReference>
<protein>
    <submittedName>
        <fullName evidence="1">Uncharacterized protein</fullName>
    </submittedName>
</protein>
<keyword evidence="2" id="KW-1185">Reference proteome</keyword>